<evidence type="ECO:0000313" key="3">
    <source>
        <dbReference type="EMBL" id="KAF2882628.1"/>
    </source>
</evidence>
<dbReference type="InterPro" id="IPR006170">
    <property type="entry name" value="PBP/GOBP"/>
</dbReference>
<dbReference type="PANTHER" id="PTHR11857">
    <property type="entry name" value="ODORANT BINDING PROTEIN-RELATED"/>
    <property type="match status" value="1"/>
</dbReference>
<comment type="caution">
    <text evidence="3">The sequence shown here is derived from an EMBL/GenBank/DDBJ whole genome shotgun (WGS) entry which is preliminary data.</text>
</comment>
<reference evidence="3" key="1">
    <citation type="submission" date="2019-08" db="EMBL/GenBank/DDBJ databases">
        <title>The genome of the North American firefly Photinus pyralis.</title>
        <authorList>
            <consortium name="Photinus pyralis genome working group"/>
            <person name="Fallon T.R."/>
            <person name="Sander Lower S.E."/>
            <person name="Weng J.-K."/>
        </authorList>
    </citation>
    <scope>NUCLEOTIDE SEQUENCE</scope>
    <source>
        <strain evidence="3">TRF0915ILg1</strain>
        <tissue evidence="3">Whole body</tissue>
    </source>
</reference>
<sequence length="136" mass="14920">MSSSQKLSCLLLVLACVTYTVQQLRDPAFMQKFQGYKEECSKEIGIDSAIVDKAWAENHFPNDEKLKCFFKCINMKFGVLTASGDVVDDELKKVSAQFVDAATDTEIVTECGAIQGADLCDTAMKLMACIKSATLD</sequence>
<keyword evidence="1 2" id="KW-0732">Signal</keyword>
<dbReference type="Pfam" id="PF01395">
    <property type="entry name" value="PBP_GOBP"/>
    <property type="match status" value="1"/>
</dbReference>
<protein>
    <submittedName>
        <fullName evidence="3">Uncharacterized protein</fullName>
    </submittedName>
</protein>
<name>A0A8K0G1S8_IGNLU</name>
<dbReference type="OrthoDB" id="8194670at2759"/>
<dbReference type="Gene3D" id="1.10.238.20">
    <property type="entry name" value="Pheromone/general odorant binding protein domain"/>
    <property type="match status" value="1"/>
</dbReference>
<feature type="signal peptide" evidence="2">
    <location>
        <begin position="1"/>
        <end position="23"/>
    </location>
</feature>
<evidence type="ECO:0000256" key="1">
    <source>
        <dbReference type="ARBA" id="ARBA00022729"/>
    </source>
</evidence>
<gene>
    <name evidence="3" type="ORF">ILUMI_23554</name>
</gene>
<proteinExistence type="predicted"/>
<evidence type="ECO:0000256" key="2">
    <source>
        <dbReference type="SAM" id="SignalP"/>
    </source>
</evidence>
<dbReference type="CDD" id="cd23992">
    <property type="entry name" value="PBP_GOBP"/>
    <property type="match status" value="1"/>
</dbReference>
<accession>A0A8K0G1S8</accession>
<evidence type="ECO:0000313" key="4">
    <source>
        <dbReference type="Proteomes" id="UP000801492"/>
    </source>
</evidence>
<dbReference type="SMART" id="SM00708">
    <property type="entry name" value="PhBP"/>
    <property type="match status" value="1"/>
</dbReference>
<dbReference type="InterPro" id="IPR036728">
    <property type="entry name" value="PBP_GOBP_sf"/>
</dbReference>
<organism evidence="3 4">
    <name type="scientific">Ignelater luminosus</name>
    <name type="common">Cucubano</name>
    <name type="synonym">Pyrophorus luminosus</name>
    <dbReference type="NCBI Taxonomy" id="2038154"/>
    <lineage>
        <taxon>Eukaryota</taxon>
        <taxon>Metazoa</taxon>
        <taxon>Ecdysozoa</taxon>
        <taxon>Arthropoda</taxon>
        <taxon>Hexapoda</taxon>
        <taxon>Insecta</taxon>
        <taxon>Pterygota</taxon>
        <taxon>Neoptera</taxon>
        <taxon>Endopterygota</taxon>
        <taxon>Coleoptera</taxon>
        <taxon>Polyphaga</taxon>
        <taxon>Elateriformia</taxon>
        <taxon>Elateroidea</taxon>
        <taxon>Elateridae</taxon>
        <taxon>Agrypninae</taxon>
        <taxon>Pyrophorini</taxon>
        <taxon>Ignelater</taxon>
    </lineage>
</organism>
<dbReference type="GO" id="GO:0007608">
    <property type="term" value="P:sensory perception of smell"/>
    <property type="evidence" value="ECO:0007669"/>
    <property type="project" value="TreeGrafter"/>
</dbReference>
<dbReference type="SUPFAM" id="SSF47565">
    <property type="entry name" value="Insect pheromone/odorant-binding proteins"/>
    <property type="match status" value="1"/>
</dbReference>
<dbReference type="Proteomes" id="UP000801492">
    <property type="component" value="Unassembled WGS sequence"/>
</dbReference>
<dbReference type="GO" id="GO:0005549">
    <property type="term" value="F:odorant binding"/>
    <property type="evidence" value="ECO:0007669"/>
    <property type="project" value="InterPro"/>
</dbReference>
<dbReference type="EMBL" id="VTPC01090600">
    <property type="protein sequence ID" value="KAF2882628.1"/>
    <property type="molecule type" value="Genomic_DNA"/>
</dbReference>
<dbReference type="AlphaFoldDB" id="A0A8K0G1S8"/>
<dbReference type="GO" id="GO:0005615">
    <property type="term" value="C:extracellular space"/>
    <property type="evidence" value="ECO:0007669"/>
    <property type="project" value="TreeGrafter"/>
</dbReference>
<keyword evidence="4" id="KW-1185">Reference proteome</keyword>
<feature type="chain" id="PRO_5035475376" evidence="2">
    <location>
        <begin position="24"/>
        <end position="136"/>
    </location>
</feature>